<gene>
    <name evidence="1" type="ORF">OE88DRAFT_1212817</name>
</gene>
<dbReference type="InterPro" id="IPR032675">
    <property type="entry name" value="LRR_dom_sf"/>
</dbReference>
<accession>A0A5C3ML77</accession>
<evidence type="ECO:0000313" key="2">
    <source>
        <dbReference type="Proteomes" id="UP000305948"/>
    </source>
</evidence>
<protein>
    <recommendedName>
        <fullName evidence="3">F-box domain-containing protein</fullName>
    </recommendedName>
</protein>
<reference evidence="1 2" key="1">
    <citation type="journal article" date="2019" name="Nat. Ecol. Evol.">
        <title>Megaphylogeny resolves global patterns of mushroom evolution.</title>
        <authorList>
            <person name="Varga T."/>
            <person name="Krizsan K."/>
            <person name="Foldi C."/>
            <person name="Dima B."/>
            <person name="Sanchez-Garcia M."/>
            <person name="Sanchez-Ramirez S."/>
            <person name="Szollosi G.J."/>
            <person name="Szarkandi J.G."/>
            <person name="Papp V."/>
            <person name="Albert L."/>
            <person name="Andreopoulos W."/>
            <person name="Angelini C."/>
            <person name="Antonin V."/>
            <person name="Barry K.W."/>
            <person name="Bougher N.L."/>
            <person name="Buchanan P."/>
            <person name="Buyck B."/>
            <person name="Bense V."/>
            <person name="Catcheside P."/>
            <person name="Chovatia M."/>
            <person name="Cooper J."/>
            <person name="Damon W."/>
            <person name="Desjardin D."/>
            <person name="Finy P."/>
            <person name="Geml J."/>
            <person name="Haridas S."/>
            <person name="Hughes K."/>
            <person name="Justo A."/>
            <person name="Karasinski D."/>
            <person name="Kautmanova I."/>
            <person name="Kiss B."/>
            <person name="Kocsube S."/>
            <person name="Kotiranta H."/>
            <person name="LaButti K.M."/>
            <person name="Lechner B.E."/>
            <person name="Liimatainen K."/>
            <person name="Lipzen A."/>
            <person name="Lukacs Z."/>
            <person name="Mihaltcheva S."/>
            <person name="Morgado L.N."/>
            <person name="Niskanen T."/>
            <person name="Noordeloos M.E."/>
            <person name="Ohm R.A."/>
            <person name="Ortiz-Santana B."/>
            <person name="Ovrebo C."/>
            <person name="Racz N."/>
            <person name="Riley R."/>
            <person name="Savchenko A."/>
            <person name="Shiryaev A."/>
            <person name="Soop K."/>
            <person name="Spirin V."/>
            <person name="Szebenyi C."/>
            <person name="Tomsovsky M."/>
            <person name="Tulloss R.E."/>
            <person name="Uehling J."/>
            <person name="Grigoriev I.V."/>
            <person name="Vagvolgyi C."/>
            <person name="Papp T."/>
            <person name="Martin F.M."/>
            <person name="Miettinen O."/>
            <person name="Hibbett D.S."/>
            <person name="Nagy L.G."/>
        </authorList>
    </citation>
    <scope>NUCLEOTIDE SEQUENCE [LARGE SCALE GENOMIC DNA]</scope>
    <source>
        <strain evidence="1 2">OMC1185</strain>
    </source>
</reference>
<dbReference type="Proteomes" id="UP000305948">
    <property type="component" value="Unassembled WGS sequence"/>
</dbReference>
<dbReference type="Gene3D" id="3.80.10.10">
    <property type="entry name" value="Ribonuclease Inhibitor"/>
    <property type="match status" value="1"/>
</dbReference>
<keyword evidence="2" id="KW-1185">Reference proteome</keyword>
<dbReference type="EMBL" id="ML213542">
    <property type="protein sequence ID" value="TFK45483.1"/>
    <property type="molecule type" value="Genomic_DNA"/>
</dbReference>
<proteinExistence type="predicted"/>
<evidence type="ECO:0008006" key="3">
    <source>
        <dbReference type="Google" id="ProtNLM"/>
    </source>
</evidence>
<sequence>MKADHGKTDVGHLFPELLHAIFSFAFNTLGNDFATLPRAHAESSWLSLGDKISCSMVCKPWRDAAVPMLYDHVVLHYGSQLVSFLRTLNSGSDSFDYRRMVKSLNVDFNGHCTVLHQILEDILLLCPNLAALAYHPSQRTILSDESVPLKRLDPYLLTRLSLGGYIESTSDSLRSFQEVSRLQVRSSQRNHPVSLPHVTTLFLTLESSVTSIHALSTPSLTSLSINFTTPWNDDPCQVIREITATIGQSLQFLDIAWDWEGDNDGGTPGIFDLNIIEPCQVLRHLVVRGVSSFVGTHASIRFIDVWRDLISMHEWREAEQLDPEEFIENQLQVELLRPHLPNIARVRVFDSFLRDCIPDLPAILLPMGCKDTGRRVHVLDCVIWDTPAMVFEESRLDRKERGVPLPHIIDEFVSKAYKYLGVSIPDFSGVGLSDWEIEDTGSPELSEYESYDD</sequence>
<organism evidence="1 2">
    <name type="scientific">Heliocybe sulcata</name>
    <dbReference type="NCBI Taxonomy" id="5364"/>
    <lineage>
        <taxon>Eukaryota</taxon>
        <taxon>Fungi</taxon>
        <taxon>Dikarya</taxon>
        <taxon>Basidiomycota</taxon>
        <taxon>Agaricomycotina</taxon>
        <taxon>Agaricomycetes</taxon>
        <taxon>Gloeophyllales</taxon>
        <taxon>Gloeophyllaceae</taxon>
        <taxon>Heliocybe</taxon>
    </lineage>
</organism>
<dbReference type="AlphaFoldDB" id="A0A5C3ML77"/>
<evidence type="ECO:0000313" key="1">
    <source>
        <dbReference type="EMBL" id="TFK45483.1"/>
    </source>
</evidence>
<dbReference type="OrthoDB" id="3145912at2759"/>
<name>A0A5C3ML77_9AGAM</name>